<feature type="transmembrane region" description="Helical" evidence="6">
    <location>
        <begin position="202"/>
        <end position="223"/>
    </location>
</feature>
<name>A0ABP8K7F3_9ACTN</name>
<proteinExistence type="inferred from homology"/>
<feature type="transmembrane region" description="Helical" evidence="6">
    <location>
        <begin position="383"/>
        <end position="401"/>
    </location>
</feature>
<feature type="transmembrane region" description="Helical" evidence="6">
    <location>
        <begin position="325"/>
        <end position="342"/>
    </location>
</feature>
<feature type="transmembrane region" description="Helical" evidence="6">
    <location>
        <begin position="120"/>
        <end position="138"/>
    </location>
</feature>
<evidence type="ECO:0000256" key="4">
    <source>
        <dbReference type="ARBA" id="ARBA00023136"/>
    </source>
</evidence>
<comment type="similarity">
    <text evidence="5">Belongs to the ThrE exporter (TC 2.A.79) family.</text>
</comment>
<feature type="transmembrane region" description="Helical" evidence="6">
    <location>
        <begin position="144"/>
        <end position="165"/>
    </location>
</feature>
<evidence type="ECO:0000256" key="3">
    <source>
        <dbReference type="ARBA" id="ARBA00022989"/>
    </source>
</evidence>
<dbReference type="Pfam" id="PF12821">
    <property type="entry name" value="ThrE_2"/>
    <property type="match status" value="1"/>
</dbReference>
<sequence length="416" mass="41824">MLDEDGARLRVDALLRLALGLIESGHPGSGALDIALSCARALGIGDVVIVDLGRTLSLQYLLPDGESVIRTGTAATFGTVDCRAMKRLHRLVADVVVGRIGADALPGALDDVLERPGPPLWWSVAGMTVLAFAVAWQVGVGARAAAVAAVLQVASSLVGALAARLGIPRVFGAATQALLCGPLIVAAHAIGVVTWVDAAACVGVPWMLIVPLPVLVATVVDAVAERYGAATARAFVVVLTSGGLALGALVVVQLGARLDIGGSRDLTLPVLPIALGLLFSAIGAMANAMANGGGRDLLIPAAVIGVFTAGVNLVLVHAVGLPADWATFGAAVTLGFVSAVWSRFVPYPAAVLALLGITGALLPGLTVYLGIAHEVFRASGGPQFLAAAVTGVGLGVGVALGERLSRVVPGPVVQDD</sequence>
<keyword evidence="3 6" id="KW-1133">Transmembrane helix</keyword>
<evidence type="ECO:0000256" key="5">
    <source>
        <dbReference type="ARBA" id="ARBA00034125"/>
    </source>
</evidence>
<evidence type="ECO:0000256" key="2">
    <source>
        <dbReference type="ARBA" id="ARBA00022692"/>
    </source>
</evidence>
<comment type="caution">
    <text evidence="9">The sequence shown here is derived from an EMBL/GenBank/DDBJ whole genome shotgun (WGS) entry which is preliminary data.</text>
</comment>
<dbReference type="InterPro" id="IPR010619">
    <property type="entry name" value="ThrE-like_N"/>
</dbReference>
<dbReference type="Proteomes" id="UP001500635">
    <property type="component" value="Unassembled WGS sequence"/>
</dbReference>
<gene>
    <name evidence="9" type="ORF">GCM10023147_41210</name>
</gene>
<reference evidence="10" key="1">
    <citation type="journal article" date="2019" name="Int. J. Syst. Evol. Microbiol.">
        <title>The Global Catalogue of Microorganisms (GCM) 10K type strain sequencing project: providing services to taxonomists for standard genome sequencing and annotation.</title>
        <authorList>
            <consortium name="The Broad Institute Genomics Platform"/>
            <consortium name="The Broad Institute Genome Sequencing Center for Infectious Disease"/>
            <person name="Wu L."/>
            <person name="Ma J."/>
        </authorList>
    </citation>
    <scope>NUCLEOTIDE SEQUENCE [LARGE SCALE GENOMIC DNA]</scope>
    <source>
        <strain evidence="10">JCM 17688</strain>
    </source>
</reference>
<comment type="subcellular location">
    <subcellularLocation>
        <location evidence="1">Membrane</location>
        <topology evidence="1">Multi-pass membrane protein</topology>
    </subcellularLocation>
</comment>
<keyword evidence="10" id="KW-1185">Reference proteome</keyword>
<evidence type="ECO:0008006" key="11">
    <source>
        <dbReference type="Google" id="ProtNLM"/>
    </source>
</evidence>
<keyword evidence="4 6" id="KW-0472">Membrane</keyword>
<keyword evidence="2 6" id="KW-0812">Transmembrane</keyword>
<evidence type="ECO:0000259" key="8">
    <source>
        <dbReference type="Pfam" id="PF12821"/>
    </source>
</evidence>
<organism evidence="9 10">
    <name type="scientific">Tsukamurella soli</name>
    <dbReference type="NCBI Taxonomy" id="644556"/>
    <lineage>
        <taxon>Bacteria</taxon>
        <taxon>Bacillati</taxon>
        <taxon>Actinomycetota</taxon>
        <taxon>Actinomycetes</taxon>
        <taxon>Mycobacteriales</taxon>
        <taxon>Tsukamurellaceae</taxon>
        <taxon>Tsukamurella</taxon>
    </lineage>
</organism>
<evidence type="ECO:0000313" key="10">
    <source>
        <dbReference type="Proteomes" id="UP001500635"/>
    </source>
</evidence>
<feature type="transmembrane region" description="Helical" evidence="6">
    <location>
        <begin position="297"/>
        <end position="319"/>
    </location>
</feature>
<feature type="transmembrane region" description="Helical" evidence="6">
    <location>
        <begin position="235"/>
        <end position="256"/>
    </location>
</feature>
<evidence type="ECO:0000313" key="9">
    <source>
        <dbReference type="EMBL" id="GAA4401540.1"/>
    </source>
</evidence>
<feature type="domain" description="Threonine/serine exporter-like N-terminal" evidence="7">
    <location>
        <begin position="13"/>
        <end position="254"/>
    </location>
</feature>
<feature type="transmembrane region" description="Helical" evidence="6">
    <location>
        <begin position="349"/>
        <end position="371"/>
    </location>
</feature>
<evidence type="ECO:0000259" key="7">
    <source>
        <dbReference type="Pfam" id="PF06738"/>
    </source>
</evidence>
<protein>
    <recommendedName>
        <fullName evidence="11">Threonine/serine exporter</fullName>
    </recommendedName>
</protein>
<dbReference type="Pfam" id="PF06738">
    <property type="entry name" value="ThrE"/>
    <property type="match status" value="1"/>
</dbReference>
<feature type="transmembrane region" description="Helical" evidence="6">
    <location>
        <begin position="177"/>
        <end position="196"/>
    </location>
</feature>
<feature type="transmembrane region" description="Helical" evidence="6">
    <location>
        <begin position="268"/>
        <end position="290"/>
    </location>
</feature>
<dbReference type="InterPro" id="IPR024528">
    <property type="entry name" value="ThrE_2"/>
</dbReference>
<evidence type="ECO:0000256" key="1">
    <source>
        <dbReference type="ARBA" id="ARBA00004141"/>
    </source>
</evidence>
<dbReference type="EMBL" id="BAABFR010000089">
    <property type="protein sequence ID" value="GAA4401540.1"/>
    <property type="molecule type" value="Genomic_DNA"/>
</dbReference>
<accession>A0ABP8K7F3</accession>
<evidence type="ECO:0000256" key="6">
    <source>
        <dbReference type="SAM" id="Phobius"/>
    </source>
</evidence>
<feature type="domain" description="Threonine/Serine exporter ThrE" evidence="8">
    <location>
        <begin position="277"/>
        <end position="373"/>
    </location>
</feature>